<keyword evidence="5" id="KW-0747">Spliceosome</keyword>
<name>A0AAF3EN99_9BILA</name>
<dbReference type="GO" id="GO:0006397">
    <property type="term" value="P:mRNA processing"/>
    <property type="evidence" value="ECO:0007669"/>
    <property type="project" value="UniProtKB-KW"/>
</dbReference>
<dbReference type="InterPro" id="IPR013894">
    <property type="entry name" value="RMI1_OB"/>
</dbReference>
<protein>
    <recommendedName>
        <fullName evidence="9">Survival of motor neuron-related-splicing factor 30</fullName>
    </recommendedName>
    <alternativeName>
        <fullName evidence="10">Survival motor neuron domain-containing protein 1</fullName>
    </alternativeName>
</protein>
<feature type="compositionally biased region" description="Basic and acidic residues" evidence="11">
    <location>
        <begin position="350"/>
        <end position="371"/>
    </location>
</feature>
<feature type="compositionally biased region" description="Low complexity" evidence="11">
    <location>
        <begin position="374"/>
        <end position="389"/>
    </location>
</feature>
<dbReference type="PANTHER" id="PTHR13681">
    <property type="entry name" value="SURVIVAL OF MOTOR NEURON-RELATED-SPLICING FACTOR 30-RELATED"/>
    <property type="match status" value="1"/>
</dbReference>
<dbReference type="Pfam" id="PF06003">
    <property type="entry name" value="SMN_Tudor"/>
    <property type="match status" value="1"/>
</dbReference>
<dbReference type="PROSITE" id="PS50304">
    <property type="entry name" value="TUDOR"/>
    <property type="match status" value="1"/>
</dbReference>
<evidence type="ECO:0000256" key="4">
    <source>
        <dbReference type="ARBA" id="ARBA00022664"/>
    </source>
</evidence>
<evidence type="ECO:0000256" key="6">
    <source>
        <dbReference type="ARBA" id="ARBA00023187"/>
    </source>
</evidence>
<comment type="function">
    <text evidence="8">Involved in spliceosome assembly.</text>
</comment>
<dbReference type="InterPro" id="IPR042470">
    <property type="entry name" value="RMI1_N_C_sf"/>
</dbReference>
<dbReference type="Pfam" id="PF08585">
    <property type="entry name" value="RMI1_N_C"/>
    <property type="match status" value="1"/>
</dbReference>
<keyword evidence="4" id="KW-0507">mRNA processing</keyword>
<organism evidence="13 14">
    <name type="scientific">Mesorhabditis belari</name>
    <dbReference type="NCBI Taxonomy" id="2138241"/>
    <lineage>
        <taxon>Eukaryota</taxon>
        <taxon>Metazoa</taxon>
        <taxon>Ecdysozoa</taxon>
        <taxon>Nematoda</taxon>
        <taxon>Chromadorea</taxon>
        <taxon>Rhabditida</taxon>
        <taxon>Rhabditina</taxon>
        <taxon>Rhabditomorpha</taxon>
        <taxon>Rhabditoidea</taxon>
        <taxon>Rhabditidae</taxon>
        <taxon>Mesorhabditinae</taxon>
        <taxon>Mesorhabditis</taxon>
    </lineage>
</organism>
<dbReference type="SMART" id="SM01161">
    <property type="entry name" value="DUF1767"/>
    <property type="match status" value="1"/>
</dbReference>
<reference evidence="14" key="1">
    <citation type="submission" date="2024-02" db="UniProtKB">
        <authorList>
            <consortium name="WormBaseParasite"/>
        </authorList>
    </citation>
    <scope>IDENTIFICATION</scope>
</reference>
<feature type="compositionally biased region" description="Basic and acidic residues" evidence="11">
    <location>
        <begin position="252"/>
        <end position="270"/>
    </location>
</feature>
<dbReference type="Gene3D" id="2.30.30.140">
    <property type="match status" value="1"/>
</dbReference>
<dbReference type="InterPro" id="IPR010304">
    <property type="entry name" value="SMN_Tudor"/>
</dbReference>
<evidence type="ECO:0000256" key="5">
    <source>
        <dbReference type="ARBA" id="ARBA00022728"/>
    </source>
</evidence>
<dbReference type="SMART" id="SM00333">
    <property type="entry name" value="TUDOR"/>
    <property type="match status" value="1"/>
</dbReference>
<dbReference type="CDD" id="cd21182">
    <property type="entry name" value="Tudor_SMN_SPF30-like"/>
    <property type="match status" value="1"/>
</dbReference>
<dbReference type="GO" id="GO:0008380">
    <property type="term" value="P:RNA splicing"/>
    <property type="evidence" value="ECO:0007669"/>
    <property type="project" value="UniProtKB-KW"/>
</dbReference>
<evidence type="ECO:0000256" key="1">
    <source>
        <dbReference type="ARBA" id="ARBA00004324"/>
    </source>
</evidence>
<evidence type="ECO:0000313" key="14">
    <source>
        <dbReference type="WBParaSite" id="MBELARI_LOCUS15400"/>
    </source>
</evidence>
<dbReference type="GO" id="GO:0005681">
    <property type="term" value="C:spliceosomal complex"/>
    <property type="evidence" value="ECO:0007669"/>
    <property type="project" value="UniProtKB-KW"/>
</dbReference>
<comment type="subcellular location">
    <subcellularLocation>
        <location evidence="1">Nucleus speckle</location>
    </subcellularLocation>
    <subcellularLocation>
        <location evidence="2">Nucleus</location>
        <location evidence="2">Cajal body</location>
    </subcellularLocation>
</comment>
<dbReference type="PANTHER" id="PTHR13681:SF24">
    <property type="entry name" value="TUDOR DOMAIN-CONTAINING PROTEIN 3"/>
    <property type="match status" value="1"/>
</dbReference>
<dbReference type="AlphaFoldDB" id="A0AAF3EN99"/>
<accession>A0AAF3EN99</accession>
<keyword evidence="7" id="KW-0539">Nucleus</keyword>
<sequence length="583" mass="66284">MDDGWFVNDSALSAIYGDESPPANRQQLYKELCDEDIRQFGMPTLADRLEKEKGKLKGPVVLQITRFRNVSYPKINEGSHSSDGIIRLHLTDGHGAVSAIILDYIKGIDAATPPGTKLLITKDVDYEGGFIFLTSQHIKILGGQVEKLIEKWRLEQSTGVATKRHISNANKAPKWVSFGKKATAPTGANKGFKANEVIQGAPKEATEEATAFEQQRKEQIEAAKQETNKEKVFTAPQIQGPVKAAPTEEQQQEMRRAKERERAQKEDRGHDRRPRRGRGRGGDDDDDGPIPSEFQAPKVQATLFDFVAQASGATEILNQPPPPPVQQQPTRTNDFQKDRRFNQRSNDNYGRQDDRRNNFPERAQQIRRDAPRAQGFQQKQDNFNQGQQKPSYSQQKKDRYNSSQPSQVDTNQKQQKPTYSQQKNERYESNQSRQGDFNQKQQKPGYNEQRYERNGLASQRQENFNNPRPQKYPLERNERPAINQGMTFENTARRTNKEVSQKMESLTISSSRPGSSSASNRQQREEKGSIEWRVGDQCLAPWEDGNIYPATIIQLGPGPQRCTVRYDEYGNTQVLPQGVLIRQ</sequence>
<dbReference type="InterPro" id="IPR002999">
    <property type="entry name" value="Tudor"/>
</dbReference>
<proteinExistence type="inferred from homology"/>
<evidence type="ECO:0000256" key="10">
    <source>
        <dbReference type="ARBA" id="ARBA00042567"/>
    </source>
</evidence>
<evidence type="ECO:0000256" key="7">
    <source>
        <dbReference type="ARBA" id="ARBA00023242"/>
    </source>
</evidence>
<evidence type="ECO:0000256" key="9">
    <source>
        <dbReference type="ARBA" id="ARBA00041083"/>
    </source>
</evidence>
<feature type="compositionally biased region" description="Polar residues" evidence="11">
    <location>
        <begin position="456"/>
        <end position="468"/>
    </location>
</feature>
<comment type="similarity">
    <text evidence="3">Belongs to the SMN family.</text>
</comment>
<feature type="domain" description="Tudor" evidence="12">
    <location>
        <begin position="531"/>
        <end position="583"/>
    </location>
</feature>
<evidence type="ECO:0000256" key="2">
    <source>
        <dbReference type="ARBA" id="ARBA00004408"/>
    </source>
</evidence>
<evidence type="ECO:0000313" key="13">
    <source>
        <dbReference type="Proteomes" id="UP000887575"/>
    </source>
</evidence>
<evidence type="ECO:0000259" key="12">
    <source>
        <dbReference type="PROSITE" id="PS50304"/>
    </source>
</evidence>
<feature type="compositionally biased region" description="Low complexity" evidence="11">
    <location>
        <begin position="505"/>
        <end position="519"/>
    </location>
</feature>
<dbReference type="GO" id="GO:0016607">
    <property type="term" value="C:nuclear speck"/>
    <property type="evidence" value="ECO:0007669"/>
    <property type="project" value="UniProtKB-SubCell"/>
</dbReference>
<dbReference type="Gene3D" id="2.40.50.770">
    <property type="entry name" value="RecQ-mediated genome instability protein Rmi1, C-terminal domain"/>
    <property type="match status" value="1"/>
</dbReference>
<keyword evidence="6" id="KW-0508">mRNA splicing</keyword>
<dbReference type="SUPFAM" id="SSF63748">
    <property type="entry name" value="Tudor/PWWP/MBT"/>
    <property type="match status" value="1"/>
</dbReference>
<feature type="compositionally biased region" description="Polar residues" evidence="11">
    <location>
        <begin position="429"/>
        <end position="444"/>
    </location>
</feature>
<keyword evidence="13" id="KW-1185">Reference proteome</keyword>
<dbReference type="Proteomes" id="UP000887575">
    <property type="component" value="Unassembled WGS sequence"/>
</dbReference>
<dbReference type="GO" id="GO:0005737">
    <property type="term" value="C:cytoplasm"/>
    <property type="evidence" value="ECO:0007669"/>
    <property type="project" value="InterPro"/>
</dbReference>
<evidence type="ECO:0000256" key="3">
    <source>
        <dbReference type="ARBA" id="ARBA00005371"/>
    </source>
</evidence>
<dbReference type="GO" id="GO:0015030">
    <property type="term" value="C:Cajal body"/>
    <property type="evidence" value="ECO:0007669"/>
    <property type="project" value="UniProtKB-SubCell"/>
</dbReference>
<evidence type="ECO:0000256" key="8">
    <source>
        <dbReference type="ARBA" id="ARBA00037618"/>
    </source>
</evidence>
<dbReference type="WBParaSite" id="MBELARI_LOCUS15400">
    <property type="protein sequence ID" value="MBELARI_LOCUS15400"/>
    <property type="gene ID" value="MBELARI_LOCUS15400"/>
</dbReference>
<feature type="compositionally biased region" description="Basic and acidic residues" evidence="11">
    <location>
        <begin position="491"/>
        <end position="501"/>
    </location>
</feature>
<evidence type="ECO:0000256" key="11">
    <source>
        <dbReference type="SAM" id="MobiDB-lite"/>
    </source>
</evidence>
<dbReference type="GO" id="GO:0003723">
    <property type="term" value="F:RNA binding"/>
    <property type="evidence" value="ECO:0007669"/>
    <property type="project" value="InterPro"/>
</dbReference>
<feature type="region of interest" description="Disordered" evidence="11">
    <location>
        <begin position="225"/>
        <end position="529"/>
    </location>
</feature>
<feature type="compositionally biased region" description="Polar residues" evidence="11">
    <location>
        <begin position="401"/>
        <end position="422"/>
    </location>
</feature>